<evidence type="ECO:0000313" key="2">
    <source>
        <dbReference type="EMBL" id="KAL3805464.1"/>
    </source>
</evidence>
<dbReference type="InterPro" id="IPR053159">
    <property type="entry name" value="Hybrid_Histidine_Kinase"/>
</dbReference>
<protein>
    <recommendedName>
        <fullName evidence="1">Orc1-like AAA ATPase domain-containing protein</fullName>
    </recommendedName>
</protein>
<sequence>MDRLPLSLLELLQSEMTTHGVLLLQEEATAIPAIGNSDTVYGNKDDLFQKRQLMENKVRVALLLTRSVVNFLPETATEQDALQQLSELRLDDFFVYLDGLASTAANDTARSQTSILLGVDIIAPTSINTMNRKEQRQQEQPLTKMEILGKLLCSVFSLDHSYLHADETNSYAENPSKCLRFTDQNLLSRLVYTETFPMAICRLLSDLLDVNRNSKANSPFESVEDVIQDLEQMISMPSIFLHDPQGLLKSPKLFGHVVHGRKEQIAAIIDVAAQMDQPNGECPRTIEAVFVSGLAGSGKSALVQTVRDYLYRSGWTAVKAKFERSSEHTSRAILMGMFDEIISDLFERGEDTAQRVSKSLLAELGQDGVSQVAHALPSIQLLFDDTSRSRNSSPDTDMGTRLDSAQLSNWQLIYSLTKLLEAVLESDRYIIICDDLQWADQASISFITEILTNIGNLEHICRRCFFVGLYREDEVSDKHPLSIQHSNLEMSNSINTTRINLTSLSKDDVTDMLMTEFRLPRRIVVELAHVIHNKTAGHALFVVELLNSLLRDSSISYSSEQCRYSWDSFRINCIQTGDSVAELIASNISSLSPAFRRKLHILSCFGTQIHSTILEFLESFQNGISSSIDIFIDKGILDRAGPIIMFTHDLIQQTVYESMDLDQQRSLHLDIGQFLCGKSRIDESLVLTGMGQLQLKEQKYIAEKNSALHLVCIACDHFGTAGPDLCSEIQRLNFAEWFLAAGLRTSQRFNFRAARYYYVQGIKFLGDDCWSADLPLCTELHHGAVLASFALGEADDVTQYAEELINHAPFEDTLLSEQIVLRSLTQSGQVEECASRGIQILRRLGVNIPVEPTCESIMNSVVSANIMASQYSVEQILHLCDKSVDESVHSISKSMDAIFGALQAKSSPFLPLVTCEVLKHTLQYGVCEEASTTFASYAMLKVALEGDYAAGRYWSDIVKEIIKKTKASNKQSKKRNFPHLGARLCFLFGIDIWFYCPRELSNTLMKFHQDSMKMGDIDYAMYSLSFACRYNIMSGENLSVALKAVEDRILLTARAFKQKTFMMKPYLLLDCFLLTGLMGKSDHNIECCNIDDLQAEAESARNSRLVFYIFVYKMILGFFQRGNIIEAESFSHSARINPHAKLPELLQIYFTFYRGLISLQVYRQLGGDERLKEGREMMNIMEKWTNNSPVFENKWLLLKAEYLFSCHSGEDSREFYKASINASKKHGYIHELAIAYELMGNYYVAHEYTDDARSCYNKAYVCYKEWGATAVAVKLSAKHILENSSTKKSKHPRSWD</sequence>
<dbReference type="InterPro" id="IPR027417">
    <property type="entry name" value="P-loop_NTPase"/>
</dbReference>
<organism evidence="2 3">
    <name type="scientific">Stephanodiscus triporus</name>
    <dbReference type="NCBI Taxonomy" id="2934178"/>
    <lineage>
        <taxon>Eukaryota</taxon>
        <taxon>Sar</taxon>
        <taxon>Stramenopiles</taxon>
        <taxon>Ochrophyta</taxon>
        <taxon>Bacillariophyta</taxon>
        <taxon>Coscinodiscophyceae</taxon>
        <taxon>Thalassiosirophycidae</taxon>
        <taxon>Stephanodiscales</taxon>
        <taxon>Stephanodiscaceae</taxon>
        <taxon>Stephanodiscus</taxon>
    </lineage>
</organism>
<accession>A0ABD3QYK9</accession>
<dbReference type="InterPro" id="IPR041664">
    <property type="entry name" value="AAA_16"/>
</dbReference>
<feature type="domain" description="Orc1-like AAA ATPase" evidence="1">
    <location>
        <begin position="260"/>
        <end position="453"/>
    </location>
</feature>
<dbReference type="SUPFAM" id="SSF48452">
    <property type="entry name" value="TPR-like"/>
    <property type="match status" value="1"/>
</dbReference>
<evidence type="ECO:0000259" key="1">
    <source>
        <dbReference type="Pfam" id="PF13191"/>
    </source>
</evidence>
<dbReference type="InterPro" id="IPR011990">
    <property type="entry name" value="TPR-like_helical_dom_sf"/>
</dbReference>
<name>A0ABD3QYK9_9STRA</name>
<gene>
    <name evidence="2" type="ORF">ACHAW5_007136</name>
</gene>
<evidence type="ECO:0000313" key="3">
    <source>
        <dbReference type="Proteomes" id="UP001530315"/>
    </source>
</evidence>
<keyword evidence="3" id="KW-1185">Reference proteome</keyword>
<dbReference type="PANTHER" id="PTHR43642">
    <property type="entry name" value="HYBRID SIGNAL TRANSDUCTION HISTIDINE KINASE G"/>
    <property type="match status" value="1"/>
</dbReference>
<dbReference type="Proteomes" id="UP001530315">
    <property type="component" value="Unassembled WGS sequence"/>
</dbReference>
<dbReference type="EMBL" id="JALLAZ020000031">
    <property type="protein sequence ID" value="KAL3805464.1"/>
    <property type="molecule type" value="Genomic_DNA"/>
</dbReference>
<reference evidence="2 3" key="1">
    <citation type="submission" date="2024-10" db="EMBL/GenBank/DDBJ databases">
        <title>Updated reference genomes for cyclostephanoid diatoms.</title>
        <authorList>
            <person name="Roberts W.R."/>
            <person name="Alverson A.J."/>
        </authorList>
    </citation>
    <scope>NUCLEOTIDE SEQUENCE [LARGE SCALE GENOMIC DNA]</scope>
    <source>
        <strain evidence="2 3">AJA276-08</strain>
    </source>
</reference>
<proteinExistence type="predicted"/>
<dbReference type="PANTHER" id="PTHR43642:SF1">
    <property type="entry name" value="HYBRID SIGNAL TRANSDUCTION HISTIDINE KINASE G"/>
    <property type="match status" value="1"/>
</dbReference>
<comment type="caution">
    <text evidence="2">The sequence shown here is derived from an EMBL/GenBank/DDBJ whole genome shotgun (WGS) entry which is preliminary data.</text>
</comment>
<dbReference type="SUPFAM" id="SSF52540">
    <property type="entry name" value="P-loop containing nucleoside triphosphate hydrolases"/>
    <property type="match status" value="1"/>
</dbReference>
<dbReference type="Pfam" id="PF13191">
    <property type="entry name" value="AAA_16"/>
    <property type="match status" value="1"/>
</dbReference>